<protein>
    <submittedName>
        <fullName evidence="1">Uncharacterized protein</fullName>
    </submittedName>
</protein>
<accession>A0ABN8PWN7</accession>
<feature type="non-terminal residue" evidence="1">
    <location>
        <position position="1"/>
    </location>
</feature>
<comment type="caution">
    <text evidence="1">The sequence shown here is derived from an EMBL/GenBank/DDBJ whole genome shotgun (WGS) entry which is preliminary data.</text>
</comment>
<name>A0ABN8PWN7_9CNID</name>
<sequence length="92" mass="10544">HERLFEVAANSRLGAYSNKYDICKRFRANQLTLNVKKSNFLLIGSSSRLNKNYFFGFILSLFDYGDMIFGDRGNASLMSDMQVLHNKAARLI</sequence>
<gene>
    <name evidence="1" type="ORF">PLOB_00047472</name>
</gene>
<evidence type="ECO:0000313" key="2">
    <source>
        <dbReference type="Proteomes" id="UP001159405"/>
    </source>
</evidence>
<keyword evidence="2" id="KW-1185">Reference proteome</keyword>
<proteinExistence type="predicted"/>
<organism evidence="1 2">
    <name type="scientific">Porites lobata</name>
    <dbReference type="NCBI Taxonomy" id="104759"/>
    <lineage>
        <taxon>Eukaryota</taxon>
        <taxon>Metazoa</taxon>
        <taxon>Cnidaria</taxon>
        <taxon>Anthozoa</taxon>
        <taxon>Hexacorallia</taxon>
        <taxon>Scleractinia</taxon>
        <taxon>Fungiina</taxon>
        <taxon>Poritidae</taxon>
        <taxon>Porites</taxon>
    </lineage>
</organism>
<reference evidence="1 2" key="1">
    <citation type="submission" date="2022-05" db="EMBL/GenBank/DDBJ databases">
        <authorList>
            <consortium name="Genoscope - CEA"/>
            <person name="William W."/>
        </authorList>
    </citation>
    <scope>NUCLEOTIDE SEQUENCE [LARGE SCALE GENOMIC DNA]</scope>
</reference>
<dbReference type="Proteomes" id="UP001159405">
    <property type="component" value="Unassembled WGS sequence"/>
</dbReference>
<dbReference type="EMBL" id="CALNXK010000087">
    <property type="protein sequence ID" value="CAH3149767.1"/>
    <property type="molecule type" value="Genomic_DNA"/>
</dbReference>
<evidence type="ECO:0000313" key="1">
    <source>
        <dbReference type="EMBL" id="CAH3149767.1"/>
    </source>
</evidence>